<evidence type="ECO:0000256" key="2">
    <source>
        <dbReference type="ARBA" id="ARBA00007430"/>
    </source>
</evidence>
<feature type="transmembrane region" description="Helical" evidence="7">
    <location>
        <begin position="49"/>
        <end position="68"/>
    </location>
</feature>
<comment type="similarity">
    <text evidence="2">Belongs to the polysaccharide synthase family.</text>
</comment>
<feature type="transmembrane region" description="Helical" evidence="7">
    <location>
        <begin position="144"/>
        <end position="162"/>
    </location>
</feature>
<feature type="transmembrane region" description="Helical" evidence="7">
    <location>
        <begin position="327"/>
        <end position="350"/>
    </location>
</feature>
<protein>
    <recommendedName>
        <fullName evidence="9">Polysaccharide biosynthesis protein</fullName>
    </recommendedName>
</protein>
<proteinExistence type="inferred from homology"/>
<dbReference type="EMBL" id="FLUL01000001">
    <property type="protein sequence ID" value="SBW08048.1"/>
    <property type="molecule type" value="Genomic_DNA"/>
</dbReference>
<evidence type="ECO:0000256" key="5">
    <source>
        <dbReference type="ARBA" id="ARBA00022989"/>
    </source>
</evidence>
<dbReference type="Pfam" id="PF01943">
    <property type="entry name" value="Polysacc_synt"/>
    <property type="match status" value="1"/>
</dbReference>
<comment type="subcellular location">
    <subcellularLocation>
        <location evidence="1">Cell membrane</location>
        <topology evidence="1">Multi-pass membrane protein</topology>
    </subcellularLocation>
</comment>
<keyword evidence="4 7" id="KW-0812">Transmembrane</keyword>
<evidence type="ECO:0000256" key="4">
    <source>
        <dbReference type="ARBA" id="ARBA00022692"/>
    </source>
</evidence>
<dbReference type="RefSeq" id="WP_296951916.1">
    <property type="nucleotide sequence ID" value="NZ_LT599021.1"/>
</dbReference>
<feature type="transmembrane region" description="Helical" evidence="7">
    <location>
        <begin position="421"/>
        <end position="440"/>
    </location>
</feature>
<feature type="transmembrane region" description="Helical" evidence="7">
    <location>
        <begin position="174"/>
        <end position="194"/>
    </location>
</feature>
<feature type="transmembrane region" description="Helical" evidence="7">
    <location>
        <begin position="20"/>
        <end position="43"/>
    </location>
</feature>
<dbReference type="InterPro" id="IPR050833">
    <property type="entry name" value="Poly_Biosynth_Transport"/>
</dbReference>
<keyword evidence="6 7" id="KW-0472">Membrane</keyword>
<gene>
    <name evidence="8" type="ORF">KL86DYS2_13281</name>
</gene>
<dbReference type="AlphaFoldDB" id="A0A212K8W5"/>
<dbReference type="InterPro" id="IPR002797">
    <property type="entry name" value="Polysacc_synth"/>
</dbReference>
<evidence type="ECO:0000256" key="1">
    <source>
        <dbReference type="ARBA" id="ARBA00004651"/>
    </source>
</evidence>
<feature type="transmembrane region" description="Helical" evidence="7">
    <location>
        <begin position="252"/>
        <end position="273"/>
    </location>
</feature>
<sequence>MLPILKKGLQKIGVDKAIAYSSLARIIQAGGGVLTIFFIAANLTSEEQGYYYTFGSILAIQIFFELGLGGIITQYVAHEVAHLHLDPNNNLSGEIKYKSRLSSLLHLIIKWYLIMSMLFLISVIIFGFYYFSTYGVSDNINWKLPWVLLCISASINLFLSSFPAFIQGFGDVKYIALMRLISQVISILIVWTILLTGGKLYASAFSSLMISIISVIFILRKSYLKIFYSLWNTVISETINYKKEIFPYQWKIALSWISGYFIFQMFNPVLFAYSGAKIAGQMGMTLTAINGIMALTVNWTSTKIPFWSANISRKEYNQLDESYNNTLISSTLVCITCVIVFILCLLTLLHLYEPLYNRFLPLWLSSILSITIIFNNIINIWATYLRCHKKEPFLIQSITIGILSALSTFFMGKYVNVNAVIIGYTLITIFISLPLSYYIFKTKRLEYHSE</sequence>
<dbReference type="PANTHER" id="PTHR30250:SF10">
    <property type="entry name" value="LIPOPOLYSACCHARIDE BIOSYNTHESIS PROTEIN WZXC"/>
    <property type="match status" value="1"/>
</dbReference>
<feature type="transmembrane region" description="Helical" evidence="7">
    <location>
        <begin position="393"/>
        <end position="415"/>
    </location>
</feature>
<evidence type="ECO:0000256" key="6">
    <source>
        <dbReference type="ARBA" id="ARBA00023136"/>
    </source>
</evidence>
<feature type="transmembrane region" description="Helical" evidence="7">
    <location>
        <begin position="108"/>
        <end position="132"/>
    </location>
</feature>
<feature type="transmembrane region" description="Helical" evidence="7">
    <location>
        <begin position="362"/>
        <end position="381"/>
    </location>
</feature>
<evidence type="ECO:0000256" key="7">
    <source>
        <dbReference type="SAM" id="Phobius"/>
    </source>
</evidence>
<reference evidence="8" key="1">
    <citation type="submission" date="2016-04" db="EMBL/GenBank/DDBJ databases">
        <authorList>
            <person name="Evans L.H."/>
            <person name="Alamgir A."/>
            <person name="Owens N."/>
            <person name="Weber N.D."/>
            <person name="Virtaneva K."/>
            <person name="Barbian K."/>
            <person name="Babar A."/>
            <person name="Rosenke K."/>
        </authorList>
    </citation>
    <scope>NUCLEOTIDE SEQUENCE</scope>
    <source>
        <strain evidence="8">86-2</strain>
    </source>
</reference>
<evidence type="ECO:0008006" key="9">
    <source>
        <dbReference type="Google" id="ProtNLM"/>
    </source>
</evidence>
<keyword evidence="3" id="KW-1003">Cell membrane</keyword>
<keyword evidence="5 7" id="KW-1133">Transmembrane helix</keyword>
<name>A0A212K8W5_9BACT</name>
<feature type="transmembrane region" description="Helical" evidence="7">
    <location>
        <begin position="285"/>
        <end position="306"/>
    </location>
</feature>
<dbReference type="PANTHER" id="PTHR30250">
    <property type="entry name" value="PST FAMILY PREDICTED COLANIC ACID TRANSPORTER"/>
    <property type="match status" value="1"/>
</dbReference>
<organism evidence="8">
    <name type="scientific">uncultured Dysgonomonas sp</name>
    <dbReference type="NCBI Taxonomy" id="206096"/>
    <lineage>
        <taxon>Bacteria</taxon>
        <taxon>Pseudomonadati</taxon>
        <taxon>Bacteroidota</taxon>
        <taxon>Bacteroidia</taxon>
        <taxon>Bacteroidales</taxon>
        <taxon>Dysgonomonadaceae</taxon>
        <taxon>Dysgonomonas</taxon>
        <taxon>environmental samples</taxon>
    </lineage>
</organism>
<evidence type="ECO:0000256" key="3">
    <source>
        <dbReference type="ARBA" id="ARBA00022475"/>
    </source>
</evidence>
<accession>A0A212K8W5</accession>
<dbReference type="GO" id="GO:0005886">
    <property type="term" value="C:plasma membrane"/>
    <property type="evidence" value="ECO:0007669"/>
    <property type="project" value="UniProtKB-SubCell"/>
</dbReference>
<evidence type="ECO:0000313" key="8">
    <source>
        <dbReference type="EMBL" id="SBW08048.1"/>
    </source>
</evidence>
<feature type="transmembrane region" description="Helical" evidence="7">
    <location>
        <begin position="200"/>
        <end position="219"/>
    </location>
</feature>